<reference evidence="1 2" key="1">
    <citation type="journal article" date="2023" name="Mol. Biol. Evol.">
        <title>Genomics of Secondarily Temperate Adaptation in the Only Non-Antarctic Icefish.</title>
        <authorList>
            <person name="Rivera-Colon A.G."/>
            <person name="Rayamajhi N."/>
            <person name="Minhas B.F."/>
            <person name="Madrigal G."/>
            <person name="Bilyk K.T."/>
            <person name="Yoon V."/>
            <person name="Hune M."/>
            <person name="Gregory S."/>
            <person name="Cheng C.H.C."/>
            <person name="Catchen J.M."/>
        </authorList>
    </citation>
    <scope>NUCLEOTIDE SEQUENCE [LARGE SCALE GENOMIC DNA]</scope>
    <source>
        <strain evidence="1">JC2023a</strain>
    </source>
</reference>
<dbReference type="Proteomes" id="UP001335648">
    <property type="component" value="Unassembled WGS sequence"/>
</dbReference>
<name>A0AAN8B4C4_9TELE</name>
<dbReference type="AlphaFoldDB" id="A0AAN8B4C4"/>
<comment type="caution">
    <text evidence="1">The sequence shown here is derived from an EMBL/GenBank/DDBJ whole genome shotgun (WGS) entry which is preliminary data.</text>
</comment>
<keyword evidence="2" id="KW-1185">Reference proteome</keyword>
<organism evidence="1 2">
    <name type="scientific">Champsocephalus esox</name>
    <name type="common">pike icefish</name>
    <dbReference type="NCBI Taxonomy" id="159716"/>
    <lineage>
        <taxon>Eukaryota</taxon>
        <taxon>Metazoa</taxon>
        <taxon>Chordata</taxon>
        <taxon>Craniata</taxon>
        <taxon>Vertebrata</taxon>
        <taxon>Euteleostomi</taxon>
        <taxon>Actinopterygii</taxon>
        <taxon>Neopterygii</taxon>
        <taxon>Teleostei</taxon>
        <taxon>Neoteleostei</taxon>
        <taxon>Acanthomorphata</taxon>
        <taxon>Eupercaria</taxon>
        <taxon>Perciformes</taxon>
        <taxon>Notothenioidei</taxon>
        <taxon>Channichthyidae</taxon>
        <taxon>Champsocephalus</taxon>
    </lineage>
</organism>
<accession>A0AAN8B4C4</accession>
<protein>
    <submittedName>
        <fullName evidence="1">Uncharacterized protein</fullName>
    </submittedName>
</protein>
<sequence length="74" mass="8211">MLPAHFLSSGTIENTRIHFSRSVRLEKESAERLAAARVFGGAHDDVWPAVGNRKRCSLSSASENLNGYHLMEID</sequence>
<proteinExistence type="predicted"/>
<dbReference type="EMBL" id="JAULUE010002066">
    <property type="protein sequence ID" value="KAK5877754.1"/>
    <property type="molecule type" value="Genomic_DNA"/>
</dbReference>
<evidence type="ECO:0000313" key="2">
    <source>
        <dbReference type="Proteomes" id="UP001335648"/>
    </source>
</evidence>
<gene>
    <name evidence="1" type="ORF">CesoFtcFv8_025231</name>
</gene>
<evidence type="ECO:0000313" key="1">
    <source>
        <dbReference type="EMBL" id="KAK5877754.1"/>
    </source>
</evidence>